<comment type="caution">
    <text evidence="1">The sequence shown here is derived from an EMBL/GenBank/DDBJ whole genome shotgun (WGS) entry which is preliminary data.</text>
</comment>
<dbReference type="Proteomes" id="UP000295244">
    <property type="component" value="Unassembled WGS sequence"/>
</dbReference>
<evidence type="ECO:0000313" key="1">
    <source>
        <dbReference type="EMBL" id="TCJ15643.1"/>
    </source>
</evidence>
<sequence length="86" mass="10203">MSVFRMDKIPSLSRIPKELGREERECVHCGERAVHIYYRVPKRFALFLYRRDHPENLHATCMSCAKSTILRGEERESILSRRPERG</sequence>
<proteinExistence type="predicted"/>
<accession>A0A4R1BEW3</accession>
<name>A0A4R1BEW3_9ACTN</name>
<organism evidence="1 2">
    <name type="scientific">Rubrobacter taiwanensis</name>
    <dbReference type="NCBI Taxonomy" id="185139"/>
    <lineage>
        <taxon>Bacteria</taxon>
        <taxon>Bacillati</taxon>
        <taxon>Actinomycetota</taxon>
        <taxon>Rubrobacteria</taxon>
        <taxon>Rubrobacterales</taxon>
        <taxon>Rubrobacteraceae</taxon>
        <taxon>Rubrobacter</taxon>
    </lineage>
</organism>
<protein>
    <submittedName>
        <fullName evidence="1">Uncharacterized protein</fullName>
    </submittedName>
</protein>
<evidence type="ECO:0000313" key="2">
    <source>
        <dbReference type="Proteomes" id="UP000295244"/>
    </source>
</evidence>
<gene>
    <name evidence="1" type="ORF">E0L93_12560</name>
</gene>
<reference evidence="1 2" key="1">
    <citation type="submission" date="2019-03" db="EMBL/GenBank/DDBJ databases">
        <title>Whole genome sequence of a novel Rubrobacter taiwanensis strain, isolated from Yellowstone National Park.</title>
        <authorList>
            <person name="Freed S."/>
            <person name="Ramaley R.F."/>
            <person name="Kyndt J.A."/>
        </authorList>
    </citation>
    <scope>NUCLEOTIDE SEQUENCE [LARGE SCALE GENOMIC DNA]</scope>
    <source>
        <strain evidence="1 2">Yellowstone</strain>
    </source>
</reference>
<dbReference type="EMBL" id="SKBU01000023">
    <property type="protein sequence ID" value="TCJ15643.1"/>
    <property type="molecule type" value="Genomic_DNA"/>
</dbReference>
<dbReference type="RefSeq" id="WP_132692421.1">
    <property type="nucleotide sequence ID" value="NZ_SKBU01000023.1"/>
</dbReference>
<keyword evidence="2" id="KW-1185">Reference proteome</keyword>
<dbReference type="OrthoDB" id="5244820at2"/>
<dbReference type="AlphaFoldDB" id="A0A4R1BEW3"/>